<keyword evidence="1" id="KW-0472">Membrane</keyword>
<dbReference type="RefSeq" id="WP_132071268.1">
    <property type="nucleotide sequence ID" value="NZ_SMLH01000005.1"/>
</dbReference>
<keyword evidence="1" id="KW-0812">Transmembrane</keyword>
<protein>
    <submittedName>
        <fullName evidence="3">MCE family protein</fullName>
    </submittedName>
</protein>
<comment type="caution">
    <text evidence="3">The sequence shown here is derived from an EMBL/GenBank/DDBJ whole genome shotgun (WGS) entry which is preliminary data.</text>
</comment>
<organism evidence="3 4">
    <name type="scientific">Flavobacterium ranwuense</name>
    <dbReference type="NCBI Taxonomy" id="2541725"/>
    <lineage>
        <taxon>Bacteria</taxon>
        <taxon>Pseudomonadati</taxon>
        <taxon>Bacteroidota</taxon>
        <taxon>Flavobacteriia</taxon>
        <taxon>Flavobacteriales</taxon>
        <taxon>Flavobacteriaceae</taxon>
        <taxon>Flavobacterium</taxon>
    </lineage>
</organism>
<keyword evidence="1" id="KW-1133">Transmembrane helix</keyword>
<name>A0ABY2DQI6_9FLAO</name>
<dbReference type="InterPro" id="IPR052336">
    <property type="entry name" value="MlaD_Phospholipid_Transporter"/>
</dbReference>
<gene>
    <name evidence="3" type="ORF">E0I61_10445</name>
</gene>
<sequence>MEKTTSQKLRLGLFVIIGLMLFVLAVYFIGDKQKMFGKTNHLKAVFNNVSGLQLGNNVRYSGINVGTVRRIEMINDSTIKVDMLIEKNIFPHIKKNAIATISSDGLVGNMIINIIPGKGMEAAVNPGDEIQSLSRIRTDDLLNTLAVTNKNAALLTIDLLKITQEINEGKGTVGLLIKDSSLANNLKETMRYLKITGQGTTESVKKLNRLISSLENKDNVIGFLKDTAVANDMKAVVRNLDKSSTEINKVVTNLNSTIANIKDGKGAINYLSNNPKLVQKIDSTMTNINEASSRLNENMEALKHNFLFRGYFKKQEKARNKEQKKEEPDKKY</sequence>
<dbReference type="Pfam" id="PF02470">
    <property type="entry name" value="MlaD"/>
    <property type="match status" value="1"/>
</dbReference>
<feature type="transmembrane region" description="Helical" evidence="1">
    <location>
        <begin position="12"/>
        <end position="30"/>
    </location>
</feature>
<keyword evidence="4" id="KW-1185">Reference proteome</keyword>
<dbReference type="PANTHER" id="PTHR33371">
    <property type="entry name" value="INTERMEMBRANE PHOSPHOLIPID TRANSPORT SYSTEM BINDING PROTEIN MLAD-RELATED"/>
    <property type="match status" value="1"/>
</dbReference>
<proteinExistence type="predicted"/>
<accession>A0ABY2DQI6</accession>
<feature type="domain" description="Mce/MlaD" evidence="2">
    <location>
        <begin position="39"/>
        <end position="117"/>
    </location>
</feature>
<dbReference type="EMBL" id="SMLH01000005">
    <property type="protein sequence ID" value="TDE28803.1"/>
    <property type="molecule type" value="Genomic_DNA"/>
</dbReference>
<evidence type="ECO:0000256" key="1">
    <source>
        <dbReference type="SAM" id="Phobius"/>
    </source>
</evidence>
<evidence type="ECO:0000313" key="4">
    <source>
        <dbReference type="Proteomes" id="UP000294685"/>
    </source>
</evidence>
<dbReference type="Proteomes" id="UP000294685">
    <property type="component" value="Unassembled WGS sequence"/>
</dbReference>
<evidence type="ECO:0000313" key="3">
    <source>
        <dbReference type="EMBL" id="TDE28803.1"/>
    </source>
</evidence>
<dbReference type="InterPro" id="IPR003399">
    <property type="entry name" value="Mce/MlaD"/>
</dbReference>
<dbReference type="PANTHER" id="PTHR33371:SF4">
    <property type="entry name" value="INTERMEMBRANE PHOSPHOLIPID TRANSPORT SYSTEM BINDING PROTEIN MLAD"/>
    <property type="match status" value="1"/>
</dbReference>
<evidence type="ECO:0000259" key="2">
    <source>
        <dbReference type="Pfam" id="PF02470"/>
    </source>
</evidence>
<reference evidence="3 4" key="1">
    <citation type="submission" date="2019-03" db="EMBL/GenBank/DDBJ databases">
        <title>Novel species of Flavobacterium.</title>
        <authorList>
            <person name="Liu Q."/>
            <person name="Xin Y.-H."/>
        </authorList>
    </citation>
    <scope>NUCLEOTIDE SEQUENCE [LARGE SCALE GENOMIC DNA]</scope>
    <source>
        <strain evidence="3 4">LB2P22</strain>
    </source>
</reference>